<feature type="domain" description="Response regulatory" evidence="3">
    <location>
        <begin position="1"/>
        <end position="106"/>
    </location>
</feature>
<keyword evidence="1 2" id="KW-0597">Phosphoprotein</keyword>
<dbReference type="PANTHER" id="PTHR44591:SF23">
    <property type="entry name" value="CHEY SUBFAMILY"/>
    <property type="match status" value="1"/>
</dbReference>
<keyword evidence="5" id="KW-1185">Reference proteome</keyword>
<dbReference type="KEGG" id="hadh:FRZ61_45380"/>
<dbReference type="Pfam" id="PF00072">
    <property type="entry name" value="Response_reg"/>
    <property type="match status" value="1"/>
</dbReference>
<evidence type="ECO:0000313" key="5">
    <source>
        <dbReference type="Proteomes" id="UP000325797"/>
    </source>
</evidence>
<accession>A0A5J6N575</accession>
<feature type="modified residue" description="4-aspartylphosphate" evidence="2">
    <location>
        <position position="37"/>
    </location>
</feature>
<dbReference type="SUPFAM" id="SSF52172">
    <property type="entry name" value="CheY-like"/>
    <property type="match status" value="1"/>
</dbReference>
<dbReference type="GO" id="GO:0000160">
    <property type="term" value="P:phosphorelay signal transduction system"/>
    <property type="evidence" value="ECO:0007669"/>
    <property type="project" value="InterPro"/>
</dbReference>
<dbReference type="Gene3D" id="3.40.50.2300">
    <property type="match status" value="1"/>
</dbReference>
<reference evidence="4 5" key="1">
    <citation type="submission" date="2019-08" db="EMBL/GenBank/DDBJ databases">
        <title>Hyperibacter terrae gen. nov., sp. nov. and Hyperibacter viscosus sp. nov., two new members in the family Rhodospirillaceae isolated from the rhizosphere of Hypericum perforatum.</title>
        <authorList>
            <person name="Noviana Z."/>
        </authorList>
    </citation>
    <scope>NUCLEOTIDE SEQUENCE [LARGE SCALE GENOMIC DNA]</scope>
    <source>
        <strain evidence="4 5">R5959</strain>
    </source>
</reference>
<dbReference type="InterPro" id="IPR001789">
    <property type="entry name" value="Sig_transdc_resp-reg_receiver"/>
</dbReference>
<proteinExistence type="predicted"/>
<dbReference type="Proteomes" id="UP000325797">
    <property type="component" value="Chromosome"/>
</dbReference>
<dbReference type="PROSITE" id="PS50110">
    <property type="entry name" value="RESPONSE_REGULATORY"/>
    <property type="match status" value="1"/>
</dbReference>
<dbReference type="AlphaFoldDB" id="A0A5J6N575"/>
<protein>
    <submittedName>
        <fullName evidence="4">Response regulator</fullName>
    </submittedName>
</protein>
<name>A0A5J6N575_9PROT</name>
<evidence type="ECO:0000256" key="2">
    <source>
        <dbReference type="PROSITE-ProRule" id="PRU00169"/>
    </source>
</evidence>
<dbReference type="PANTHER" id="PTHR44591">
    <property type="entry name" value="STRESS RESPONSE REGULATOR PROTEIN 1"/>
    <property type="match status" value="1"/>
</dbReference>
<dbReference type="EMBL" id="CP042582">
    <property type="protein sequence ID" value="QEX24597.1"/>
    <property type="molecule type" value="Genomic_DNA"/>
</dbReference>
<evidence type="ECO:0000313" key="4">
    <source>
        <dbReference type="EMBL" id="QEX24597.1"/>
    </source>
</evidence>
<dbReference type="InterPro" id="IPR011006">
    <property type="entry name" value="CheY-like_superfamily"/>
</dbReference>
<gene>
    <name evidence="4" type="ORF">FRZ61_45380</name>
</gene>
<evidence type="ECO:0000256" key="1">
    <source>
        <dbReference type="ARBA" id="ARBA00022553"/>
    </source>
</evidence>
<organism evidence="4 5">
    <name type="scientific">Hypericibacter adhaerens</name>
    <dbReference type="NCBI Taxonomy" id="2602016"/>
    <lineage>
        <taxon>Bacteria</taxon>
        <taxon>Pseudomonadati</taxon>
        <taxon>Pseudomonadota</taxon>
        <taxon>Alphaproteobacteria</taxon>
        <taxon>Rhodospirillales</taxon>
        <taxon>Dongiaceae</taxon>
        <taxon>Hypericibacter</taxon>
    </lineage>
</organism>
<sequence length="111" mass="11646">MLRALLQEAGHEVVEAGDGQAAIEHLRRTAYDLLVTDVLLPQADGTEVIKAVRGVNGKISIIAISGGGRELPAVVALALTEALGAHRTLFKPFRDAELLAAVKELLPVASS</sequence>
<dbReference type="InterPro" id="IPR050595">
    <property type="entry name" value="Bact_response_regulator"/>
</dbReference>
<evidence type="ECO:0000259" key="3">
    <source>
        <dbReference type="PROSITE" id="PS50110"/>
    </source>
</evidence>
<dbReference type="SMART" id="SM00448">
    <property type="entry name" value="REC"/>
    <property type="match status" value="1"/>
</dbReference>